<keyword evidence="2" id="KW-0472">Membrane</keyword>
<feature type="region of interest" description="Disordered" evidence="1">
    <location>
        <begin position="998"/>
        <end position="1025"/>
    </location>
</feature>
<feature type="transmembrane region" description="Helical" evidence="2">
    <location>
        <begin position="1550"/>
        <end position="1576"/>
    </location>
</feature>
<protein>
    <submittedName>
        <fullName evidence="3">Uncharacterized protein</fullName>
    </submittedName>
</protein>
<keyword evidence="4" id="KW-1185">Reference proteome</keyword>
<feature type="transmembrane region" description="Helical" evidence="2">
    <location>
        <begin position="1588"/>
        <end position="1610"/>
    </location>
</feature>
<feature type="transmembrane region" description="Helical" evidence="2">
    <location>
        <begin position="1516"/>
        <end position="1538"/>
    </location>
</feature>
<evidence type="ECO:0000256" key="2">
    <source>
        <dbReference type="SAM" id="Phobius"/>
    </source>
</evidence>
<proteinExistence type="predicted"/>
<evidence type="ECO:0000313" key="3">
    <source>
        <dbReference type="EMBL" id="KAF2197118.1"/>
    </source>
</evidence>
<dbReference type="OrthoDB" id="3801533at2759"/>
<keyword evidence="2" id="KW-1133">Transmembrane helix</keyword>
<evidence type="ECO:0000256" key="1">
    <source>
        <dbReference type="SAM" id="MobiDB-lite"/>
    </source>
</evidence>
<reference evidence="3" key="1">
    <citation type="journal article" date="2020" name="Stud. Mycol.">
        <title>101 Dothideomycetes genomes: a test case for predicting lifestyles and emergence of pathogens.</title>
        <authorList>
            <person name="Haridas S."/>
            <person name="Albert R."/>
            <person name="Binder M."/>
            <person name="Bloem J."/>
            <person name="Labutti K."/>
            <person name="Salamov A."/>
            <person name="Andreopoulos B."/>
            <person name="Baker S."/>
            <person name="Barry K."/>
            <person name="Bills G."/>
            <person name="Bluhm B."/>
            <person name="Cannon C."/>
            <person name="Castanera R."/>
            <person name="Culley D."/>
            <person name="Daum C."/>
            <person name="Ezra D."/>
            <person name="Gonzalez J."/>
            <person name="Henrissat B."/>
            <person name="Kuo A."/>
            <person name="Liang C."/>
            <person name="Lipzen A."/>
            <person name="Lutzoni F."/>
            <person name="Magnuson J."/>
            <person name="Mondo S."/>
            <person name="Nolan M."/>
            <person name="Ohm R."/>
            <person name="Pangilinan J."/>
            <person name="Park H.-J."/>
            <person name="Ramirez L."/>
            <person name="Alfaro M."/>
            <person name="Sun H."/>
            <person name="Tritt A."/>
            <person name="Yoshinaga Y."/>
            <person name="Zwiers L.-H."/>
            <person name="Turgeon B."/>
            <person name="Goodwin S."/>
            <person name="Spatafora J."/>
            <person name="Crous P."/>
            <person name="Grigoriev I."/>
        </authorList>
    </citation>
    <scope>NUCLEOTIDE SEQUENCE</scope>
    <source>
        <strain evidence="3">ATCC 74209</strain>
    </source>
</reference>
<organism evidence="3 4">
    <name type="scientific">Delitschia confertaspora ATCC 74209</name>
    <dbReference type="NCBI Taxonomy" id="1513339"/>
    <lineage>
        <taxon>Eukaryota</taxon>
        <taxon>Fungi</taxon>
        <taxon>Dikarya</taxon>
        <taxon>Ascomycota</taxon>
        <taxon>Pezizomycotina</taxon>
        <taxon>Dothideomycetes</taxon>
        <taxon>Pleosporomycetidae</taxon>
        <taxon>Pleosporales</taxon>
        <taxon>Delitschiaceae</taxon>
        <taxon>Delitschia</taxon>
    </lineage>
</organism>
<sequence>MEPSSNISVKEFLVALQKASKQPFPIKEYLDRLVSASHSIPGTSLLRDYFPNASRDHEDATFHGTDCSEQIFGLVASAAARGMALVEDQYGFHECVRPEAPVKQGMSYLARLMPALYGDHLDKTLGQQYDLKTLAEDKAFVEYFHKTIHNPEFFTQALQFQSAEDLESTYLLNVFFVNEYFANAGTFSPAFTLTADPNSKTGPSFPILLKLWCQLLLSQPLATDPTAQQRAAIIIASVSHIFAPDQTTNYSVAELTTHALPESNGSGSLSPLKEAVDSFSKSAAATSFRSLGAALWDAWDNRTQNFTDAIKSGVNSSVKVSFDPFGSSNNRPVIGFRQSQYKISFGDNILQFMEASRNLDLFYAIPDEGKRTRITVVNDDVETMKRVVGCFSPTTQVMTDTGAVPICQLGEGMRVLTRATPSQFGVVSDEKVEIPVDDSVRLFGFNQETPFFTANHVFWTTTGLRAIDPRGAKAENPHLSVGKLGIGHSVYYSVDGTSYTQVLIQSITSTPANCEFVYGVHLREGLRSYHANGYLVHLNYPEITIASIGKAIMAFQPEERLRLLTHIQELHPLLQRFGGTTVLAALEKQLTPTYIYDAERLDIPEVHSSLLDTTLSWSLLDQSPTMESPNLPELHVNGGVFYVDGDHCNQSLIQDCFISWSRPLYDPQGLWEHGFTKLSEDFVSGVGALFYSSEAQPQQIPWKTVRRFSCTVQGPLNYGVAAAGSGFTAAAEEKKEDNEGGVSEDLSFEAVKRPVFNVQFASLAVHSSENATESALPATSEEDLPPRREGAHYIALYDLRYNSTALPENDPDTVKIDPISEKDFVRMKGLFELGTVVAGQDQGTPWFDYRLPLLDYLKDVMASATRSRLATLHPDVTQEEHAFKDDVPELYESYARTIEGKLRITFEIKYAGMLAQAADGYTDFSDTQKEKLTFKNLTFKGLLGPDSSVNLPFVFSRMDLEYTPMGDSVQGYLWEYDHLAKGNLGKRHAIYGMKGEYVPSPPPPLPDKPNPSPSQPPIISPASIPSGELPLDRAELKSFNIDNGAVSEAAQRLIYKSMLYHMEEKDRNEFVGEKAPQTGDGPDNIPVELADSLETETKNWLKTRYTTAWIALRIIQTGDVSKEKWRRQFTSKEQSNIFYFWNGKGLNCLSRSGNYAKLNNLAVRIATLRMYPRLKTYMMDGGSKWAKELFDAMNNDNNIRLLCESMKNQESRNPLQKICNILQVLEPLPLEGTKTADGHQPYSWRLAAAVIGSVYYSVMKLQYLGGTGKEPDADEIAKFQNVLDTMMERLLSENDSEFGTDMAKMLREDLEQSVKLGNINRAEKWQFLHKALSDGAAAARYCRLLGLYRSISEISPATSSFQRASYAAEILLSKNKIPLPSTIDASRLRRCFVACGMVFITVSAMTTFQNWDALTPVQRAQTILQQAQAIAPAMRTMIHSLGSHTGFGSSKVPQFMKNLSAARAEYYLMAEEGLPFKARFENFKDVHYNNAYSNLNSEKYLEIQAQTNSKFNWRTGWFRLVTFVVGLGIAVCMTIDLFQNWSDRDLTINILNTIAVVAQWVMVIADGIVLLSLLGVNIWSGLLTFCAWAGPIALIIGIIIAIVIFLILWIRGPPLTYLEKWVDGEGVGGKWVKTLDNAPASRLTWNTTSNPGSNTFIIKGVNASDKEVKLSKIYTSFTSGGSEGTLFTGAGPFVQTSGTQSQPANTVALIRENFENPALSLKVEGGTKQQAIGDLSKTSLQWYVTVDAAGTEFTVPAKGVISLQLVGPGVNTTGDAKKFTVVVSEIFLVQTGDYTEQVDTVTSFQKKN</sequence>
<dbReference type="Gene3D" id="2.170.16.10">
    <property type="entry name" value="Hedgehog/Intein (Hint) domain"/>
    <property type="match status" value="1"/>
</dbReference>
<name>A0A9P4JD46_9PLEO</name>
<gene>
    <name evidence="3" type="ORF">GQ43DRAFT_222616</name>
</gene>
<feature type="compositionally biased region" description="Pro residues" evidence="1">
    <location>
        <begin position="999"/>
        <end position="1019"/>
    </location>
</feature>
<dbReference type="SUPFAM" id="SSF51294">
    <property type="entry name" value="Hedgehog/intein (Hint) domain"/>
    <property type="match status" value="1"/>
</dbReference>
<accession>A0A9P4JD46</accession>
<comment type="caution">
    <text evidence="3">The sequence shown here is derived from an EMBL/GenBank/DDBJ whole genome shotgun (WGS) entry which is preliminary data.</text>
</comment>
<evidence type="ECO:0000313" key="4">
    <source>
        <dbReference type="Proteomes" id="UP000799536"/>
    </source>
</evidence>
<dbReference type="Proteomes" id="UP000799536">
    <property type="component" value="Unassembled WGS sequence"/>
</dbReference>
<dbReference type="InterPro" id="IPR036844">
    <property type="entry name" value="Hint_dom_sf"/>
</dbReference>
<dbReference type="EMBL" id="ML994275">
    <property type="protein sequence ID" value="KAF2197118.1"/>
    <property type="molecule type" value="Genomic_DNA"/>
</dbReference>
<keyword evidence="2" id="KW-0812">Transmembrane</keyword>